<evidence type="ECO:0000313" key="2">
    <source>
        <dbReference type="EMBL" id="QEH36789.1"/>
    </source>
</evidence>
<sequence>MSGGAGAGDGSGGSASVRLDARAAACLIGAITSCLLLRVPLILNAPSHLDSDLAVDGLTLIDALRGHWRWHYPGTPFSGSLAVLLSLPQAMAWGATPWTLVSGGAVAHILLLVGAFGLAWSAFGRGPALWSLIPLTFASTGMIWLSGRITGGHLLVAGWSAWAWVLWIGFVRGRESKSRSLALGVWCGLGLYIDSMFLMTLVGLVVGTAAALLRAGAGPEGQRSRPGTPALALLVAGFLLGASPRWIGAWLDPHDPYHEQFAGSLDPPVLMQHARILLLECLPRLVAGHRLPGFEADPDPARLGEGGPLWTGDAARKAVGWIAYPTTAMAIGLALAASWALASASLRHRDAASRSMAAGLIAASLAIAGAFLINRNIFNADNYRYLVLWLVPWALGSGLVLDRLASRPRAGRLLAASFAVAYAALFTSDAASWYRHLGWLGDGLLPVRRRVDDPALRWLEDHPDVRAIFGGYWDVYRLSFLRGGSVRGVPFSMFPDRFPEWSAAMPGGRPSILVARRTPEGQQFVKSALRDGAKVLHRDGRVTILDWPATGSGGARSAR</sequence>
<feature type="transmembrane region" description="Helical" evidence="1">
    <location>
        <begin position="356"/>
        <end position="377"/>
    </location>
</feature>
<keyword evidence="1" id="KW-0472">Membrane</keyword>
<keyword evidence="3" id="KW-1185">Reference proteome</keyword>
<feature type="transmembrane region" description="Helical" evidence="1">
    <location>
        <begin position="383"/>
        <end position="401"/>
    </location>
</feature>
<feature type="transmembrane region" description="Helical" evidence="1">
    <location>
        <begin position="227"/>
        <end position="247"/>
    </location>
</feature>
<dbReference type="Proteomes" id="UP000324233">
    <property type="component" value="Chromosome"/>
</dbReference>
<accession>A0A5B9W986</accession>
<feature type="transmembrane region" description="Helical" evidence="1">
    <location>
        <begin position="321"/>
        <end position="344"/>
    </location>
</feature>
<dbReference type="AlphaFoldDB" id="A0A5B9W986"/>
<gene>
    <name evidence="2" type="ORF">OJF2_53740</name>
</gene>
<dbReference type="KEGG" id="agv:OJF2_53740"/>
<dbReference type="OrthoDB" id="242605at2"/>
<keyword evidence="1" id="KW-0812">Transmembrane</keyword>
<proteinExistence type="predicted"/>
<reference evidence="2 3" key="1">
    <citation type="submission" date="2019-08" db="EMBL/GenBank/DDBJ databases">
        <title>Deep-cultivation of Planctomycetes and their phenomic and genomic characterization uncovers novel biology.</title>
        <authorList>
            <person name="Wiegand S."/>
            <person name="Jogler M."/>
            <person name="Boedeker C."/>
            <person name="Pinto D."/>
            <person name="Vollmers J."/>
            <person name="Rivas-Marin E."/>
            <person name="Kohn T."/>
            <person name="Peeters S.H."/>
            <person name="Heuer A."/>
            <person name="Rast P."/>
            <person name="Oberbeckmann S."/>
            <person name="Bunk B."/>
            <person name="Jeske O."/>
            <person name="Meyerdierks A."/>
            <person name="Storesund J.E."/>
            <person name="Kallscheuer N."/>
            <person name="Luecker S."/>
            <person name="Lage O.M."/>
            <person name="Pohl T."/>
            <person name="Merkel B.J."/>
            <person name="Hornburger P."/>
            <person name="Mueller R.-W."/>
            <person name="Bruemmer F."/>
            <person name="Labrenz M."/>
            <person name="Spormann A.M."/>
            <person name="Op den Camp H."/>
            <person name="Overmann J."/>
            <person name="Amann R."/>
            <person name="Jetten M.S.M."/>
            <person name="Mascher T."/>
            <person name="Medema M.H."/>
            <person name="Devos D.P."/>
            <person name="Kaster A.-K."/>
            <person name="Ovreas L."/>
            <person name="Rohde M."/>
            <person name="Galperin M.Y."/>
            <person name="Jogler C."/>
        </authorList>
    </citation>
    <scope>NUCLEOTIDE SEQUENCE [LARGE SCALE GENOMIC DNA]</scope>
    <source>
        <strain evidence="2 3">OJF2</strain>
    </source>
</reference>
<feature type="transmembrane region" description="Helical" evidence="1">
    <location>
        <begin position="154"/>
        <end position="171"/>
    </location>
</feature>
<evidence type="ECO:0000313" key="3">
    <source>
        <dbReference type="Proteomes" id="UP000324233"/>
    </source>
</evidence>
<feature type="transmembrane region" description="Helical" evidence="1">
    <location>
        <begin position="23"/>
        <end position="43"/>
    </location>
</feature>
<feature type="transmembrane region" description="Helical" evidence="1">
    <location>
        <begin position="191"/>
        <end position="215"/>
    </location>
</feature>
<feature type="transmembrane region" description="Helical" evidence="1">
    <location>
        <begin position="129"/>
        <end position="147"/>
    </location>
</feature>
<evidence type="ECO:0000256" key="1">
    <source>
        <dbReference type="SAM" id="Phobius"/>
    </source>
</evidence>
<organism evidence="2 3">
    <name type="scientific">Aquisphaera giovannonii</name>
    <dbReference type="NCBI Taxonomy" id="406548"/>
    <lineage>
        <taxon>Bacteria</taxon>
        <taxon>Pseudomonadati</taxon>
        <taxon>Planctomycetota</taxon>
        <taxon>Planctomycetia</taxon>
        <taxon>Isosphaerales</taxon>
        <taxon>Isosphaeraceae</taxon>
        <taxon>Aquisphaera</taxon>
    </lineage>
</organism>
<name>A0A5B9W986_9BACT</name>
<keyword evidence="1" id="KW-1133">Transmembrane helix</keyword>
<dbReference type="EMBL" id="CP042997">
    <property type="protein sequence ID" value="QEH36789.1"/>
    <property type="molecule type" value="Genomic_DNA"/>
</dbReference>
<protein>
    <recommendedName>
        <fullName evidence="4">Glycosyltransferase RgtA/B/C/D-like domain-containing protein</fullName>
    </recommendedName>
</protein>
<dbReference type="RefSeq" id="WP_148596433.1">
    <property type="nucleotide sequence ID" value="NZ_CP042997.1"/>
</dbReference>
<evidence type="ECO:0008006" key="4">
    <source>
        <dbReference type="Google" id="ProtNLM"/>
    </source>
</evidence>
<feature type="transmembrane region" description="Helical" evidence="1">
    <location>
        <begin position="99"/>
        <end position="123"/>
    </location>
</feature>